<dbReference type="Proteomes" id="UP001457282">
    <property type="component" value="Unassembled WGS sequence"/>
</dbReference>
<gene>
    <name evidence="1" type="ORF">M0R45_034424</name>
</gene>
<sequence length="73" mass="7703">MSRGAALIELGGGRRRLGSPCRCPKQLSSDCGAVMAGETVAAAVMERREEWSGGSVMLQVERVLLGLAEKKKG</sequence>
<proteinExistence type="predicted"/>
<evidence type="ECO:0000313" key="2">
    <source>
        <dbReference type="Proteomes" id="UP001457282"/>
    </source>
</evidence>
<dbReference type="EMBL" id="JBEDUW010000007">
    <property type="protein sequence ID" value="KAK9910464.1"/>
    <property type="molecule type" value="Genomic_DNA"/>
</dbReference>
<name>A0AAW1VQ09_RUBAR</name>
<comment type="caution">
    <text evidence="1">The sequence shown here is derived from an EMBL/GenBank/DDBJ whole genome shotgun (WGS) entry which is preliminary data.</text>
</comment>
<protein>
    <submittedName>
        <fullName evidence="1">Uncharacterized protein</fullName>
    </submittedName>
</protein>
<dbReference type="AlphaFoldDB" id="A0AAW1VQ09"/>
<reference evidence="1 2" key="1">
    <citation type="journal article" date="2023" name="G3 (Bethesda)">
        <title>A chromosome-length genome assembly and annotation of blackberry (Rubus argutus, cv. 'Hillquist').</title>
        <authorList>
            <person name="Bruna T."/>
            <person name="Aryal R."/>
            <person name="Dudchenko O."/>
            <person name="Sargent D.J."/>
            <person name="Mead D."/>
            <person name="Buti M."/>
            <person name="Cavallini A."/>
            <person name="Hytonen T."/>
            <person name="Andres J."/>
            <person name="Pham M."/>
            <person name="Weisz D."/>
            <person name="Mascagni F."/>
            <person name="Usai G."/>
            <person name="Natali L."/>
            <person name="Bassil N."/>
            <person name="Fernandez G.E."/>
            <person name="Lomsadze A."/>
            <person name="Armour M."/>
            <person name="Olukolu B."/>
            <person name="Poorten T."/>
            <person name="Britton C."/>
            <person name="Davik J."/>
            <person name="Ashrafi H."/>
            <person name="Aiden E.L."/>
            <person name="Borodovsky M."/>
            <person name="Worthington M."/>
        </authorList>
    </citation>
    <scope>NUCLEOTIDE SEQUENCE [LARGE SCALE GENOMIC DNA]</scope>
    <source>
        <strain evidence="1">PI 553951</strain>
    </source>
</reference>
<organism evidence="1 2">
    <name type="scientific">Rubus argutus</name>
    <name type="common">Southern blackberry</name>
    <dbReference type="NCBI Taxonomy" id="59490"/>
    <lineage>
        <taxon>Eukaryota</taxon>
        <taxon>Viridiplantae</taxon>
        <taxon>Streptophyta</taxon>
        <taxon>Embryophyta</taxon>
        <taxon>Tracheophyta</taxon>
        <taxon>Spermatophyta</taxon>
        <taxon>Magnoliopsida</taxon>
        <taxon>eudicotyledons</taxon>
        <taxon>Gunneridae</taxon>
        <taxon>Pentapetalae</taxon>
        <taxon>rosids</taxon>
        <taxon>fabids</taxon>
        <taxon>Rosales</taxon>
        <taxon>Rosaceae</taxon>
        <taxon>Rosoideae</taxon>
        <taxon>Rosoideae incertae sedis</taxon>
        <taxon>Rubus</taxon>
    </lineage>
</organism>
<keyword evidence="2" id="KW-1185">Reference proteome</keyword>
<evidence type="ECO:0000313" key="1">
    <source>
        <dbReference type="EMBL" id="KAK9910464.1"/>
    </source>
</evidence>
<accession>A0AAW1VQ09</accession>